<dbReference type="Gene3D" id="3.40.630.30">
    <property type="match status" value="1"/>
</dbReference>
<proteinExistence type="predicted"/>
<sequence length="390" mass="46377">MNDLSSRIQIEWLNAISGVSKEDWNSLALSLDTPFLEWEWIFLIENSNSASPEYGWVPKHLLLWLDKRLVGAALLYLKYNSSGEFVFDHIWWELAEKMGVSYYPKLIGMTPFTPVSGYRFLIAPDMEEWVLTGIMTREIDDFCEKNGISSCNFNFADKEWKALMEKQGLSAWSHQNFIWVNPGYSSFDGYLQDFKTNQRKNIKKERNHLKNQGITVSCLTAGDISIDYVRLMYEFYHRTNENYGPWACKYLTREFFEQLYDTYRHRTLLIAAYEPGDDVPVGMSMLVYKGEWLFGRYWGCRKYIPYLHFELCYYKPIEWSISTGIKCYDPGMGGYHKLRRGFRVVSNYSLHRFYDYRLSWIFNMYIDEINRMEQEQNEYLNCEVPVKKNK</sequence>
<dbReference type="Pfam" id="PF04339">
    <property type="entry name" value="FemAB_like"/>
    <property type="match status" value="1"/>
</dbReference>
<organism evidence="1">
    <name type="scientific">uncultured organism</name>
    <dbReference type="NCBI Taxonomy" id="155900"/>
    <lineage>
        <taxon>unclassified sequences</taxon>
        <taxon>environmental samples</taxon>
    </lineage>
</organism>
<dbReference type="PANTHER" id="PTHR47017:SF1">
    <property type="entry name" value="ACYL-COA"/>
    <property type="match status" value="1"/>
</dbReference>
<gene>
    <name evidence="1" type="ORF">FLSS-16_0014</name>
</gene>
<dbReference type="PANTHER" id="PTHR47017">
    <property type="entry name" value="ACYL-COA"/>
    <property type="match status" value="1"/>
</dbReference>
<name>M1QCC8_9ZZZZ</name>
<dbReference type="AlphaFoldDB" id="M1QCC8"/>
<accession>M1QCC8</accession>
<dbReference type="InterPro" id="IPR016181">
    <property type="entry name" value="Acyl_CoA_acyltransferase"/>
</dbReference>
<dbReference type="EMBL" id="JX684102">
    <property type="protein sequence ID" value="AGF93673.1"/>
    <property type="molecule type" value="Genomic_DNA"/>
</dbReference>
<reference evidence="1" key="1">
    <citation type="journal article" date="2013" name="Syst. Appl. Microbiol.">
        <title>New insights into the archaeal diversity of a hypersaline microbial mat obtained by a metagenomic approach.</title>
        <authorList>
            <person name="Lopez-Lopez A."/>
            <person name="Richter M."/>
            <person name="Pena A."/>
            <person name="Tamames J."/>
            <person name="Rossello-Mora R."/>
        </authorList>
    </citation>
    <scope>NUCLEOTIDE SEQUENCE</scope>
</reference>
<dbReference type="SUPFAM" id="SSF55729">
    <property type="entry name" value="Acyl-CoA N-acyltransferases (Nat)"/>
    <property type="match status" value="1"/>
</dbReference>
<dbReference type="InterPro" id="IPR007434">
    <property type="entry name" value="FemAB-like"/>
</dbReference>
<evidence type="ECO:0000313" key="1">
    <source>
        <dbReference type="EMBL" id="AGF93673.1"/>
    </source>
</evidence>
<protein>
    <submittedName>
        <fullName evidence="1">Protein containing DUF482</fullName>
    </submittedName>
</protein>